<dbReference type="HOGENOM" id="CLU_1855681_0_0_1"/>
<reference evidence="3" key="4">
    <citation type="journal article" date="2015" name="G3 (Bethesda)">
        <title>Genome sequences of three phytopathogenic species of the Magnaporthaceae family of fungi.</title>
        <authorList>
            <person name="Okagaki L.H."/>
            <person name="Nunes C.C."/>
            <person name="Sailsbery J."/>
            <person name="Clay B."/>
            <person name="Brown D."/>
            <person name="John T."/>
            <person name="Oh Y."/>
            <person name="Young N."/>
            <person name="Fitzgerald M."/>
            <person name="Haas B.J."/>
            <person name="Zeng Q."/>
            <person name="Young S."/>
            <person name="Adiconis X."/>
            <person name="Fan L."/>
            <person name="Levin J.Z."/>
            <person name="Mitchell T.K."/>
            <person name="Okubara P.A."/>
            <person name="Farman M.L."/>
            <person name="Kohn L.M."/>
            <person name="Birren B."/>
            <person name="Ma L.-J."/>
            <person name="Dean R.A."/>
        </authorList>
    </citation>
    <scope>NUCLEOTIDE SEQUENCE</scope>
    <source>
        <strain evidence="3">R3-111a-1</strain>
    </source>
</reference>
<reference evidence="4" key="1">
    <citation type="submission" date="2010-07" db="EMBL/GenBank/DDBJ databases">
        <title>The genome sequence of Gaeumannomyces graminis var. tritici strain R3-111a-1.</title>
        <authorList>
            <consortium name="The Broad Institute Genome Sequencing Platform"/>
            <person name="Ma L.-J."/>
            <person name="Dead R."/>
            <person name="Young S."/>
            <person name="Zeng Q."/>
            <person name="Koehrsen M."/>
            <person name="Alvarado L."/>
            <person name="Berlin A."/>
            <person name="Chapman S.B."/>
            <person name="Chen Z."/>
            <person name="Freedman E."/>
            <person name="Gellesch M."/>
            <person name="Goldberg J."/>
            <person name="Griggs A."/>
            <person name="Gujja S."/>
            <person name="Heilman E.R."/>
            <person name="Heiman D."/>
            <person name="Hepburn T."/>
            <person name="Howarth C."/>
            <person name="Jen D."/>
            <person name="Larson L."/>
            <person name="Mehta T."/>
            <person name="Neiman D."/>
            <person name="Pearson M."/>
            <person name="Roberts A."/>
            <person name="Saif S."/>
            <person name="Shea T."/>
            <person name="Shenoy N."/>
            <person name="Sisk P."/>
            <person name="Stolte C."/>
            <person name="Sykes S."/>
            <person name="Walk T."/>
            <person name="White J."/>
            <person name="Yandava C."/>
            <person name="Haas B."/>
            <person name="Nusbaum C."/>
            <person name="Birren B."/>
        </authorList>
    </citation>
    <scope>NUCLEOTIDE SEQUENCE [LARGE SCALE GENOMIC DNA]</scope>
    <source>
        <strain evidence="4">R3-111a-1</strain>
    </source>
</reference>
<feature type="region of interest" description="Disordered" evidence="1">
    <location>
        <begin position="124"/>
        <end position="144"/>
    </location>
</feature>
<evidence type="ECO:0000256" key="1">
    <source>
        <dbReference type="SAM" id="MobiDB-lite"/>
    </source>
</evidence>
<name>J3P2G9_GAET3</name>
<evidence type="ECO:0000313" key="4">
    <source>
        <dbReference type="Proteomes" id="UP000006039"/>
    </source>
</evidence>
<dbReference type="OrthoDB" id="10626177at2759"/>
<dbReference type="GeneID" id="20348174"/>
<dbReference type="VEuPathDB" id="FungiDB:GGTG_07716"/>
<evidence type="ECO:0000313" key="2">
    <source>
        <dbReference type="EMBL" id="EJT73861.1"/>
    </source>
</evidence>
<proteinExistence type="predicted"/>
<accession>J3P2G9</accession>
<reference evidence="3" key="5">
    <citation type="submission" date="2018-04" db="UniProtKB">
        <authorList>
            <consortium name="EnsemblFungi"/>
        </authorList>
    </citation>
    <scope>IDENTIFICATION</scope>
    <source>
        <strain evidence="3">R3-111a-1</strain>
    </source>
</reference>
<gene>
    <name evidence="3" type="primary">20348174</name>
    <name evidence="2" type="ORF">GGTG_07716</name>
</gene>
<dbReference type="EMBL" id="GL385398">
    <property type="protein sequence ID" value="EJT73861.1"/>
    <property type="molecule type" value="Genomic_DNA"/>
</dbReference>
<protein>
    <recommendedName>
        <fullName evidence="5">Ribosome biogenesis protein SLX9</fullName>
    </recommendedName>
</protein>
<reference evidence="2" key="2">
    <citation type="submission" date="2010-07" db="EMBL/GenBank/DDBJ databases">
        <authorList>
            <consortium name="The Broad Institute Genome Sequencing Platform"/>
            <consortium name="Broad Institute Genome Sequencing Center for Infectious Disease"/>
            <person name="Ma L.-J."/>
            <person name="Dead R."/>
            <person name="Young S."/>
            <person name="Zeng Q."/>
            <person name="Koehrsen M."/>
            <person name="Alvarado L."/>
            <person name="Berlin A."/>
            <person name="Chapman S.B."/>
            <person name="Chen Z."/>
            <person name="Freedman E."/>
            <person name="Gellesch M."/>
            <person name="Goldberg J."/>
            <person name="Griggs A."/>
            <person name="Gujja S."/>
            <person name="Heilman E.R."/>
            <person name="Heiman D."/>
            <person name="Hepburn T."/>
            <person name="Howarth C."/>
            <person name="Jen D."/>
            <person name="Larson L."/>
            <person name="Mehta T."/>
            <person name="Neiman D."/>
            <person name="Pearson M."/>
            <person name="Roberts A."/>
            <person name="Saif S."/>
            <person name="Shea T."/>
            <person name="Shenoy N."/>
            <person name="Sisk P."/>
            <person name="Stolte C."/>
            <person name="Sykes S."/>
            <person name="Walk T."/>
            <person name="White J."/>
            <person name="Yandava C."/>
            <person name="Haas B."/>
            <person name="Nusbaum C."/>
            <person name="Birren B."/>
        </authorList>
    </citation>
    <scope>NUCLEOTIDE SEQUENCE</scope>
    <source>
        <strain evidence="2">R3-111a-1</strain>
    </source>
</reference>
<reference evidence="2" key="3">
    <citation type="submission" date="2010-09" db="EMBL/GenBank/DDBJ databases">
        <title>Annotation of Gaeumannomyces graminis var. tritici R3-111a-1.</title>
        <authorList>
            <consortium name="The Broad Institute Genome Sequencing Platform"/>
            <person name="Ma L.-J."/>
            <person name="Dead R."/>
            <person name="Young S.K."/>
            <person name="Zeng Q."/>
            <person name="Gargeya S."/>
            <person name="Fitzgerald M."/>
            <person name="Haas B."/>
            <person name="Abouelleil A."/>
            <person name="Alvarado L."/>
            <person name="Arachchi H.M."/>
            <person name="Berlin A."/>
            <person name="Brown A."/>
            <person name="Chapman S.B."/>
            <person name="Chen Z."/>
            <person name="Dunbar C."/>
            <person name="Freedman E."/>
            <person name="Gearin G."/>
            <person name="Gellesch M."/>
            <person name="Goldberg J."/>
            <person name="Griggs A."/>
            <person name="Gujja S."/>
            <person name="Heiman D."/>
            <person name="Howarth C."/>
            <person name="Larson L."/>
            <person name="Lui A."/>
            <person name="MacDonald P.J.P."/>
            <person name="Mehta T."/>
            <person name="Montmayeur A."/>
            <person name="Murphy C."/>
            <person name="Neiman D."/>
            <person name="Pearson M."/>
            <person name="Priest M."/>
            <person name="Roberts A."/>
            <person name="Saif S."/>
            <person name="Shea T."/>
            <person name="Shenoy N."/>
            <person name="Sisk P."/>
            <person name="Stolte C."/>
            <person name="Sykes S."/>
            <person name="Yandava C."/>
            <person name="Wortman J."/>
            <person name="Nusbaum C."/>
            <person name="Birren B."/>
        </authorList>
    </citation>
    <scope>NUCLEOTIDE SEQUENCE</scope>
    <source>
        <strain evidence="2">R3-111a-1</strain>
    </source>
</reference>
<dbReference type="AlphaFoldDB" id="J3P2G9"/>
<organism evidence="2">
    <name type="scientific">Gaeumannomyces tritici (strain R3-111a-1)</name>
    <name type="common">Wheat and barley take-all root rot fungus</name>
    <name type="synonym">Gaeumannomyces graminis var. tritici</name>
    <dbReference type="NCBI Taxonomy" id="644352"/>
    <lineage>
        <taxon>Eukaryota</taxon>
        <taxon>Fungi</taxon>
        <taxon>Dikarya</taxon>
        <taxon>Ascomycota</taxon>
        <taxon>Pezizomycotina</taxon>
        <taxon>Sordariomycetes</taxon>
        <taxon>Sordariomycetidae</taxon>
        <taxon>Magnaporthales</taxon>
        <taxon>Magnaporthaceae</taxon>
        <taxon>Gaeumannomyces</taxon>
    </lineage>
</organism>
<evidence type="ECO:0000313" key="3">
    <source>
        <dbReference type="EnsemblFungi" id="EJT73861"/>
    </source>
</evidence>
<evidence type="ECO:0008006" key="5">
    <source>
        <dbReference type="Google" id="ProtNLM"/>
    </source>
</evidence>
<keyword evidence="4" id="KW-1185">Reference proteome</keyword>
<sequence>MIAESTTALSFAHAATSPTEAPTAGVNPSKLQQKRDRRKKLQLAAQKRLEIRHQGPQSAAAAAAGQQPLVTTTGEQQRTKRKPRHSLTDLEKRRKKQAKRAARRLKKEFFLDLEKVTAGIAGLGRAEGQQEAARDGTTGMELDA</sequence>
<dbReference type="eggNOG" id="ENOG502RNBF">
    <property type="taxonomic scope" value="Eukaryota"/>
</dbReference>
<dbReference type="Proteomes" id="UP000006039">
    <property type="component" value="Unassembled WGS sequence"/>
</dbReference>
<dbReference type="EnsemblFungi" id="EJT73861">
    <property type="protein sequence ID" value="EJT73861"/>
    <property type="gene ID" value="GGTG_07716"/>
</dbReference>
<feature type="region of interest" description="Disordered" evidence="1">
    <location>
        <begin position="1"/>
        <end position="101"/>
    </location>
</feature>
<dbReference type="RefSeq" id="XP_009223805.1">
    <property type="nucleotide sequence ID" value="XM_009225541.1"/>
</dbReference>